<evidence type="ECO:0000256" key="4">
    <source>
        <dbReference type="ARBA" id="ARBA00022962"/>
    </source>
</evidence>
<evidence type="ECO:0000256" key="1">
    <source>
        <dbReference type="ARBA" id="ARBA00001031"/>
    </source>
</evidence>
<dbReference type="CDD" id="cd00352">
    <property type="entry name" value="Gn_AT_II"/>
    <property type="match status" value="1"/>
</dbReference>
<evidence type="ECO:0000313" key="6">
    <source>
        <dbReference type="EMBL" id="KTD21390.1"/>
    </source>
</evidence>
<dbReference type="STRING" id="45068.Llon_1488"/>
<organism evidence="6 7">
    <name type="scientific">Legionella londiniensis</name>
    <dbReference type="NCBI Taxonomy" id="45068"/>
    <lineage>
        <taxon>Bacteria</taxon>
        <taxon>Pseudomonadati</taxon>
        <taxon>Pseudomonadota</taxon>
        <taxon>Gammaproteobacteria</taxon>
        <taxon>Legionellales</taxon>
        <taxon>Legionellaceae</taxon>
        <taxon>Legionella</taxon>
    </lineage>
</organism>
<dbReference type="EC" id="2.6.1.16" evidence="2"/>
<evidence type="ECO:0000259" key="5">
    <source>
        <dbReference type="PROSITE" id="PS51278"/>
    </source>
</evidence>
<dbReference type="SUPFAM" id="SSF52402">
    <property type="entry name" value="Adenine nucleotide alpha hydrolases-like"/>
    <property type="match status" value="1"/>
</dbReference>
<dbReference type="Gene3D" id="3.60.20.10">
    <property type="entry name" value="Glutamine Phosphoribosylpyrophosphate, subunit 1, domain 1"/>
    <property type="match status" value="1"/>
</dbReference>
<dbReference type="OrthoDB" id="9765475at2"/>
<dbReference type="AlphaFoldDB" id="A0A0W0VMU7"/>
<proteinExistence type="predicted"/>
<dbReference type="PATRIC" id="fig|45068.5.peg.1613"/>
<protein>
    <recommendedName>
        <fullName evidence="2">glutamine--fructose-6-phosphate transaminase (isomerizing)</fullName>
        <ecNumber evidence="2">2.6.1.16</ecNumber>
    </recommendedName>
</protein>
<dbReference type="Proteomes" id="UP000054997">
    <property type="component" value="Unassembled WGS sequence"/>
</dbReference>
<evidence type="ECO:0000313" key="7">
    <source>
        <dbReference type="Proteomes" id="UP000054997"/>
    </source>
</evidence>
<feature type="domain" description="Glutamine amidotransferase type-2" evidence="5">
    <location>
        <begin position="2"/>
        <end position="246"/>
    </location>
</feature>
<keyword evidence="4" id="KW-0315">Glutamine amidotransferase</keyword>
<dbReference type="SUPFAM" id="SSF56235">
    <property type="entry name" value="N-terminal nucleophile aminohydrolases (Ntn hydrolases)"/>
    <property type="match status" value="1"/>
</dbReference>
<keyword evidence="7" id="KW-1185">Reference proteome</keyword>
<dbReference type="PROSITE" id="PS51278">
    <property type="entry name" value="GATASE_TYPE_2"/>
    <property type="match status" value="1"/>
</dbReference>
<dbReference type="PANTHER" id="PTHR10937">
    <property type="entry name" value="GLUCOSAMINE--FRUCTOSE-6-PHOSPHATE AMINOTRANSFERASE, ISOMERIZING"/>
    <property type="match status" value="1"/>
</dbReference>
<evidence type="ECO:0000256" key="3">
    <source>
        <dbReference type="ARBA" id="ARBA00022679"/>
    </source>
</evidence>
<dbReference type="EMBL" id="LNYK01000016">
    <property type="protein sequence ID" value="KTD21390.1"/>
    <property type="molecule type" value="Genomic_DNA"/>
</dbReference>
<dbReference type="InterPro" id="IPR017932">
    <property type="entry name" value="GATase_2_dom"/>
</dbReference>
<dbReference type="Pfam" id="PF13522">
    <property type="entry name" value="GATase_6"/>
    <property type="match status" value="1"/>
</dbReference>
<evidence type="ECO:0000256" key="2">
    <source>
        <dbReference type="ARBA" id="ARBA00012916"/>
    </source>
</evidence>
<gene>
    <name evidence="6" type="ORF">Llon_1488</name>
</gene>
<dbReference type="InterPro" id="IPR029055">
    <property type="entry name" value="Ntn_hydrolases_N"/>
</dbReference>
<comment type="catalytic activity">
    <reaction evidence="1">
        <text>D-fructose 6-phosphate + L-glutamine = D-glucosamine 6-phosphate + L-glutamate</text>
        <dbReference type="Rhea" id="RHEA:13237"/>
        <dbReference type="ChEBI" id="CHEBI:29985"/>
        <dbReference type="ChEBI" id="CHEBI:58359"/>
        <dbReference type="ChEBI" id="CHEBI:58725"/>
        <dbReference type="ChEBI" id="CHEBI:61527"/>
        <dbReference type="EC" id="2.6.1.16"/>
    </reaction>
</comment>
<keyword evidence="3" id="KW-0808">Transferase</keyword>
<name>A0A0W0VMU7_9GAMM</name>
<comment type="caution">
    <text evidence="6">The sequence shown here is derived from an EMBL/GenBank/DDBJ whole genome shotgun (WGS) entry which is preliminary data.</text>
</comment>
<reference evidence="6 7" key="1">
    <citation type="submission" date="2015-11" db="EMBL/GenBank/DDBJ databases">
        <title>Genomic analysis of 38 Legionella species identifies large and diverse effector repertoires.</title>
        <authorList>
            <person name="Burstein D."/>
            <person name="Amaro F."/>
            <person name="Zusman T."/>
            <person name="Lifshitz Z."/>
            <person name="Cohen O."/>
            <person name="Gilbert J.A."/>
            <person name="Pupko T."/>
            <person name="Shuman H.A."/>
            <person name="Segal G."/>
        </authorList>
    </citation>
    <scope>NUCLEOTIDE SEQUENCE [LARGE SCALE GENOMIC DNA]</scope>
    <source>
        <strain evidence="6 7">ATCC 49505</strain>
    </source>
</reference>
<dbReference type="InterPro" id="IPR014729">
    <property type="entry name" value="Rossmann-like_a/b/a_fold"/>
</dbReference>
<accession>A0A0W0VMU7</accession>
<dbReference type="GO" id="GO:0004360">
    <property type="term" value="F:glutamine-fructose-6-phosphate transaminase (isomerizing) activity"/>
    <property type="evidence" value="ECO:0007669"/>
    <property type="project" value="UniProtKB-EC"/>
</dbReference>
<dbReference type="Gene3D" id="3.40.50.620">
    <property type="entry name" value="HUPs"/>
    <property type="match status" value="1"/>
</dbReference>
<sequence>MCGIFGIVADQSSEFSTKLMDNLIRKMFKLSESRGKEASGFAVRTEDIQIYKQPTSASQLIKSAEYRKLMGNVLLQASQNNRLIKPFALIAHSRLVTNGIQANNHNNQPVMNNGLIGIHNGIVVNVDDLWQKHTDLKRNSDVDSEVLLALINKFYQQKKNLFEAVQDVFSEIEGAASFAAFSNDEDYLLLSTNTGSFYICFDEARHILLFASESYILEEAKKFLQGKLDAKVLQIKPFEGYILGINDFNLQHFKFAKNIEQPAFQASAYIQKLNIKDHSIQAEEARNSLRRCQRCILPETMPFIRFNAKGICNYCENYRPISKHGEKKLFERVEPFRKKNGDPDCILAFSGGRDSSYGLHYITNVLKMKPIAFTYDWGMVTDLARRNQARMCGKLGIEHILISADIKKKRSHIRKNIHAWLKKPSLGTVPIFMAGDKQYISYPGELRKRTNTELVFYCRNQMEKTNFKTGFCGVNEAGKWYYEISARDKLKIISYYLKEYMTNWSYFNSSLLDTLAGVYHSFFVDRTNYVQLFNYLDWDETLINNTLKDEYNWEFATDTSSSWRIGDGTAAFYNYIYYTVAGFSEIDTFRSNQIREGLITRQEALETAKIENQPRYQSLLEYARIIGFDCDDALRVINAMPKLYLK</sequence>
<dbReference type="RefSeq" id="WP_058529462.1">
    <property type="nucleotide sequence ID" value="NZ_CAXYJD010000007.1"/>
</dbReference>